<name>A0A2U9IWM6_9CREN</name>
<dbReference type="GO" id="GO:0003677">
    <property type="term" value="F:DNA binding"/>
    <property type="evidence" value="ECO:0007669"/>
    <property type="project" value="UniProtKB-KW"/>
</dbReference>
<reference evidence="3" key="2">
    <citation type="submission" date="2020-03" db="EMBL/GenBank/DDBJ databases">
        <title>Complete Genome Sequences of Extremely Thermoacidophilic, Metal-Mobilizing Type-Strain Members of the Archaeal Family Sulfolobaceae: Acidianus brierleyi DSM-1651T, Acidianus sulfidivorans DSM-18786T, Metallosphaera hakonensis DSM-7519T, and Metallosphaera prunae DSM-10039T.</title>
        <authorList>
            <person name="Counts J.A."/>
            <person name="Kelly R.M."/>
        </authorList>
    </citation>
    <scope>NUCLEOTIDE SEQUENCE [LARGE SCALE GENOMIC DNA]</scope>
    <source>
        <strain evidence="3">HO1-1</strain>
    </source>
</reference>
<dbReference type="InterPro" id="IPR029060">
    <property type="entry name" value="PIN-like_dom_sf"/>
</dbReference>
<proteinExistence type="predicted"/>
<evidence type="ECO:0000313" key="2">
    <source>
        <dbReference type="EMBL" id="AWS00344.1"/>
    </source>
</evidence>
<dbReference type="Proteomes" id="UP000247586">
    <property type="component" value="Chromosome"/>
</dbReference>
<sequence>MKEKYVIDAGPLSLFFAGRKDVKEFFEEMYNDNAIIYMNEINLAEFIYNYISKVGKDTAIARHRFIRNSPINIVSPDENITEIAAILKSKYSFLSLADAYLIATAKKIGGRVITTDEDIEKTKEVEYIKISLDYK</sequence>
<dbReference type="RefSeq" id="WP_110369631.1">
    <property type="nucleotide sequence ID" value="NZ_CP029287.2"/>
</dbReference>
<dbReference type="EMBL" id="CP029287">
    <property type="protein sequence ID" value="AWS00344.1"/>
    <property type="molecule type" value="Genomic_DNA"/>
</dbReference>
<reference evidence="2 3" key="1">
    <citation type="submission" date="2018-05" db="EMBL/GenBank/DDBJ databases">
        <title>Complete Genome Sequences of Extremely Thermoacidophilic, Metal-Mobilizing Type-Strain Members of the Archaeal Family Sulfolobaceae: Acidianus brierleyi DSM-1651T, Acidianus sulfidivorans DSM-18786T, Metallosphaera hakonensis DSM-7519T, and Metallosphaera prunae DSM-10039T.</title>
        <authorList>
            <person name="Counts J.A."/>
            <person name="Kelly R.M."/>
        </authorList>
    </citation>
    <scope>NUCLEOTIDE SEQUENCE [LARGE SCALE GENOMIC DNA]</scope>
    <source>
        <strain evidence="2 3">HO1-1</strain>
    </source>
</reference>
<keyword evidence="2" id="KW-0238">DNA-binding</keyword>
<protein>
    <submittedName>
        <fullName evidence="2">DNA-binding protein</fullName>
    </submittedName>
</protein>
<dbReference type="OrthoDB" id="40455at2157"/>
<dbReference type="Pfam" id="PF01850">
    <property type="entry name" value="PIN"/>
    <property type="match status" value="1"/>
</dbReference>
<evidence type="ECO:0000313" key="3">
    <source>
        <dbReference type="Proteomes" id="UP000247586"/>
    </source>
</evidence>
<dbReference type="InterPro" id="IPR002716">
    <property type="entry name" value="PIN_dom"/>
</dbReference>
<keyword evidence="3" id="KW-1185">Reference proteome</keyword>
<dbReference type="PANTHER" id="PTHR39677">
    <property type="entry name" value="RIBONUCLEASE VAPC6"/>
    <property type="match status" value="1"/>
</dbReference>
<dbReference type="Gene3D" id="3.40.50.1010">
    <property type="entry name" value="5'-nuclease"/>
    <property type="match status" value="1"/>
</dbReference>
<dbReference type="SUPFAM" id="SSF88723">
    <property type="entry name" value="PIN domain-like"/>
    <property type="match status" value="1"/>
</dbReference>
<dbReference type="GeneID" id="36836159"/>
<evidence type="ECO:0000259" key="1">
    <source>
        <dbReference type="Pfam" id="PF01850"/>
    </source>
</evidence>
<gene>
    <name evidence="2" type="ORF">DFR87_12410</name>
</gene>
<organism evidence="2 3">
    <name type="scientific">Metallosphaera hakonensis JCM 8857 = DSM 7519</name>
    <dbReference type="NCBI Taxonomy" id="1293036"/>
    <lineage>
        <taxon>Archaea</taxon>
        <taxon>Thermoproteota</taxon>
        <taxon>Thermoprotei</taxon>
        <taxon>Sulfolobales</taxon>
        <taxon>Sulfolobaceae</taxon>
        <taxon>Metallosphaera</taxon>
    </lineage>
</organism>
<dbReference type="KEGG" id="mhk:DFR87_12410"/>
<accession>A0A2U9IWM6</accession>
<dbReference type="PANTHER" id="PTHR39677:SF4">
    <property type="entry name" value="RIBONUCLEASE VAPC6"/>
    <property type="match status" value="1"/>
</dbReference>
<dbReference type="AlphaFoldDB" id="A0A2U9IWM6"/>
<reference evidence="3" key="3">
    <citation type="submission" date="2020-03" db="EMBL/GenBank/DDBJ databases">
        <title>Sequencing and Assembly of Multiple Reported Metal-Biooxidizing Members of the Extremely Thermoacidophilic Archaeal Family Sulfolobaceae.</title>
        <authorList>
            <person name="Counts J.A."/>
            <person name="Kelly R.M."/>
        </authorList>
    </citation>
    <scope>NUCLEOTIDE SEQUENCE [LARGE SCALE GENOMIC DNA]</scope>
    <source>
        <strain evidence="3">HO1-1</strain>
    </source>
</reference>
<feature type="domain" description="PIN" evidence="1">
    <location>
        <begin position="5"/>
        <end position="123"/>
    </location>
</feature>
<dbReference type="CDD" id="cd18689">
    <property type="entry name" value="PIN_VapC-like"/>
    <property type="match status" value="1"/>
</dbReference>